<gene>
    <name evidence="7" type="ORF">OEA41_001938</name>
</gene>
<feature type="transmembrane region" description="Helical" evidence="6">
    <location>
        <begin position="185"/>
        <end position="205"/>
    </location>
</feature>
<dbReference type="AlphaFoldDB" id="A0AAE0DLX4"/>
<dbReference type="EMBL" id="JASNWA010000006">
    <property type="protein sequence ID" value="KAK3174692.1"/>
    <property type="molecule type" value="Genomic_DNA"/>
</dbReference>
<comment type="similarity">
    <text evidence="2">Belongs to the TMEM19 family.</text>
</comment>
<evidence type="ECO:0008006" key="9">
    <source>
        <dbReference type="Google" id="ProtNLM"/>
    </source>
</evidence>
<dbReference type="PANTHER" id="PTHR13353">
    <property type="entry name" value="TRANSMEMBRANE PROTEIN 19"/>
    <property type="match status" value="1"/>
</dbReference>
<proteinExistence type="inferred from homology"/>
<evidence type="ECO:0000313" key="7">
    <source>
        <dbReference type="EMBL" id="KAK3174692.1"/>
    </source>
</evidence>
<accession>A0AAE0DLX4</accession>
<evidence type="ECO:0000256" key="3">
    <source>
        <dbReference type="ARBA" id="ARBA00022692"/>
    </source>
</evidence>
<evidence type="ECO:0000256" key="1">
    <source>
        <dbReference type="ARBA" id="ARBA00004141"/>
    </source>
</evidence>
<keyword evidence="5 6" id="KW-0472">Membrane</keyword>
<evidence type="ECO:0000256" key="6">
    <source>
        <dbReference type="SAM" id="Phobius"/>
    </source>
</evidence>
<protein>
    <recommendedName>
        <fullName evidence="9">Transmembrane protein 19</fullName>
    </recommendedName>
</protein>
<name>A0AAE0DLX4_9LECA</name>
<comment type="subcellular location">
    <subcellularLocation>
        <location evidence="1">Membrane</location>
        <topology evidence="1">Multi-pass membrane protein</topology>
    </subcellularLocation>
</comment>
<dbReference type="GO" id="GO:0016020">
    <property type="term" value="C:membrane"/>
    <property type="evidence" value="ECO:0007669"/>
    <property type="project" value="UniProtKB-SubCell"/>
</dbReference>
<keyword evidence="4 6" id="KW-1133">Transmembrane helix</keyword>
<keyword evidence="3 6" id="KW-0812">Transmembrane</keyword>
<comment type="caution">
    <text evidence="7">The sequence shown here is derived from an EMBL/GenBank/DDBJ whole genome shotgun (WGS) entry which is preliminary data.</text>
</comment>
<reference evidence="7" key="1">
    <citation type="submission" date="2022-11" db="EMBL/GenBank/DDBJ databases">
        <title>Chromosomal genome sequence assembly and mating type (MAT) locus characterization of the leprose asexual lichenized fungus Lepraria neglecta (Nyl.) Erichsen.</title>
        <authorList>
            <person name="Allen J.L."/>
            <person name="Pfeffer B."/>
        </authorList>
    </citation>
    <scope>NUCLEOTIDE SEQUENCE</scope>
    <source>
        <strain evidence="7">Allen 5258</strain>
    </source>
</reference>
<evidence type="ECO:0000313" key="8">
    <source>
        <dbReference type="Proteomes" id="UP001276659"/>
    </source>
</evidence>
<keyword evidence="8" id="KW-1185">Reference proteome</keyword>
<sequence length="212" mass="22042">MCAGLSCLVPNYAAVAADTFSSELGILSKSKPRLLTSWNLRQVPPGTNGGVSLTGTLAGFGGASVIATTSLVLLPFCDVDTSIRGRAVGNTPGFEGGNGWGWQEKIFWVLAVTIWGGLGSVLDSALGGWFQASVIDTRTGKVIEGTGGKKVLVSGLRVPANKRSDEPSRHIESGLGILDNNAVNLLMAFLMSIGGIVVASCVWHIPLRSMVS</sequence>
<organism evidence="7 8">
    <name type="scientific">Lepraria neglecta</name>
    <dbReference type="NCBI Taxonomy" id="209136"/>
    <lineage>
        <taxon>Eukaryota</taxon>
        <taxon>Fungi</taxon>
        <taxon>Dikarya</taxon>
        <taxon>Ascomycota</taxon>
        <taxon>Pezizomycotina</taxon>
        <taxon>Lecanoromycetes</taxon>
        <taxon>OSLEUM clade</taxon>
        <taxon>Lecanoromycetidae</taxon>
        <taxon>Lecanorales</taxon>
        <taxon>Lecanorineae</taxon>
        <taxon>Stereocaulaceae</taxon>
        <taxon>Lepraria</taxon>
    </lineage>
</organism>
<dbReference type="InterPro" id="IPR002794">
    <property type="entry name" value="DUF92_TMEM19"/>
</dbReference>
<dbReference type="PANTHER" id="PTHR13353:SF5">
    <property type="entry name" value="TRANSMEMBRANE PROTEIN 19"/>
    <property type="match status" value="1"/>
</dbReference>
<evidence type="ECO:0000256" key="2">
    <source>
        <dbReference type="ARBA" id="ARBA00009012"/>
    </source>
</evidence>
<evidence type="ECO:0000256" key="5">
    <source>
        <dbReference type="ARBA" id="ARBA00023136"/>
    </source>
</evidence>
<dbReference type="Proteomes" id="UP001276659">
    <property type="component" value="Unassembled WGS sequence"/>
</dbReference>
<evidence type="ECO:0000256" key="4">
    <source>
        <dbReference type="ARBA" id="ARBA00022989"/>
    </source>
</evidence>
<dbReference type="Pfam" id="PF01940">
    <property type="entry name" value="DUF92"/>
    <property type="match status" value="1"/>
</dbReference>